<keyword evidence="3" id="KW-1185">Reference proteome</keyword>
<sequence>MTPPVWHYLWIPTKQIRGRLKLRAPTKTTSSQEHRPRSELHEDAAMPPVKKLFMAVVASHPTPPGRSNPSAASIKRCHSRTVRLECPDELTAAGLGGHADDPSTRPAHRRLAVPVTRLRRHGPFHPSLAAHRDLKAELLERPLLSVFRFVRFSTYFVASPRCDTKFVRVTSDVHLCGQVIAYAATSRMSPVDDGGLLMEPSSGFAVPRLASDLVVPGTPPVPPMDSGPRSVAYITPRGEKTASTVEEYAQDTKLPPRRTAPDDDTDAVDPPPPIQPLLCRADTMLTPSDVFAGPTRSAPQVLVPPATGASHMMSPAPGPGPTPVSTTSTSVRADDPVIQRLFEQQAQLLQQVTLLSASVFHRSSQVNLDHLRLHAEASRWPLPIPDPTVQTVPVPICAADPVGHGVDLGRCARRTARSLIGTGHVLGLADGGTGLVPGARVTATGHVAHHVGLAPAARIVAPRHTTDPHESRA</sequence>
<feature type="region of interest" description="Disordered" evidence="1">
    <location>
        <begin position="237"/>
        <end position="271"/>
    </location>
</feature>
<name>A0A9W6X792_9STRA</name>
<comment type="caution">
    <text evidence="2">The sequence shown here is derived from an EMBL/GenBank/DDBJ whole genome shotgun (WGS) entry which is preliminary data.</text>
</comment>
<dbReference type="AlphaFoldDB" id="A0A9W6X792"/>
<organism evidence="2 3">
    <name type="scientific">Phytophthora fragariaefolia</name>
    <dbReference type="NCBI Taxonomy" id="1490495"/>
    <lineage>
        <taxon>Eukaryota</taxon>
        <taxon>Sar</taxon>
        <taxon>Stramenopiles</taxon>
        <taxon>Oomycota</taxon>
        <taxon>Peronosporomycetes</taxon>
        <taxon>Peronosporales</taxon>
        <taxon>Peronosporaceae</taxon>
        <taxon>Phytophthora</taxon>
    </lineage>
</organism>
<dbReference type="EMBL" id="BSXT01000720">
    <property type="protein sequence ID" value="GMF33015.1"/>
    <property type="molecule type" value="Genomic_DNA"/>
</dbReference>
<dbReference type="OrthoDB" id="125523at2759"/>
<feature type="region of interest" description="Disordered" evidence="1">
    <location>
        <begin position="24"/>
        <end position="44"/>
    </location>
</feature>
<dbReference type="Proteomes" id="UP001165121">
    <property type="component" value="Unassembled WGS sequence"/>
</dbReference>
<evidence type="ECO:0000313" key="2">
    <source>
        <dbReference type="EMBL" id="GMF33015.1"/>
    </source>
</evidence>
<accession>A0A9W6X792</accession>
<proteinExistence type="predicted"/>
<reference evidence="2" key="1">
    <citation type="submission" date="2023-04" db="EMBL/GenBank/DDBJ databases">
        <title>Phytophthora fragariaefolia NBRC 109709.</title>
        <authorList>
            <person name="Ichikawa N."/>
            <person name="Sato H."/>
            <person name="Tonouchi N."/>
        </authorList>
    </citation>
    <scope>NUCLEOTIDE SEQUENCE</scope>
    <source>
        <strain evidence="2">NBRC 109709</strain>
    </source>
</reference>
<evidence type="ECO:0000256" key="1">
    <source>
        <dbReference type="SAM" id="MobiDB-lite"/>
    </source>
</evidence>
<feature type="compositionally biased region" description="Basic and acidic residues" evidence="1">
    <location>
        <begin position="32"/>
        <end position="44"/>
    </location>
</feature>
<gene>
    <name evidence="2" type="ORF">Pfra01_000803700</name>
</gene>
<feature type="region of interest" description="Disordered" evidence="1">
    <location>
        <begin position="292"/>
        <end position="329"/>
    </location>
</feature>
<evidence type="ECO:0000313" key="3">
    <source>
        <dbReference type="Proteomes" id="UP001165121"/>
    </source>
</evidence>
<protein>
    <submittedName>
        <fullName evidence="2">Unnamed protein product</fullName>
    </submittedName>
</protein>